<dbReference type="EC" id="2.7.1.130" evidence="3 13"/>
<dbReference type="NCBIfam" id="TIGR00682">
    <property type="entry name" value="lpxK"/>
    <property type="match status" value="1"/>
</dbReference>
<comment type="function">
    <text evidence="1 13">Transfers the gamma-phosphate of ATP to the 4'-position of a tetraacyldisaccharide 1-phosphate intermediate (termed DS-1-P) to form tetraacyldisaccharide 1,4'-bis-phosphate (lipid IVA).</text>
</comment>
<evidence type="ECO:0000256" key="1">
    <source>
        <dbReference type="ARBA" id="ARBA00002274"/>
    </source>
</evidence>
<dbReference type="GO" id="GO:0009029">
    <property type="term" value="F:lipid-A 4'-kinase activity"/>
    <property type="evidence" value="ECO:0007669"/>
    <property type="project" value="UniProtKB-UniRule"/>
</dbReference>
<dbReference type="UniPathway" id="UPA00359">
    <property type="reaction ID" value="UER00482"/>
</dbReference>
<dbReference type="EMBL" id="JACHWY010000001">
    <property type="protein sequence ID" value="MBB3046305.1"/>
    <property type="molecule type" value="Genomic_DNA"/>
</dbReference>
<evidence type="ECO:0000256" key="8">
    <source>
        <dbReference type="ARBA" id="ARBA00022741"/>
    </source>
</evidence>
<keyword evidence="5 13" id="KW-0444">Lipid biosynthesis</keyword>
<dbReference type="RefSeq" id="WP_246386446.1">
    <property type="nucleotide sequence ID" value="NZ_JACHWY010000001.1"/>
</dbReference>
<dbReference type="GO" id="GO:0009245">
    <property type="term" value="P:lipid A biosynthetic process"/>
    <property type="evidence" value="ECO:0007669"/>
    <property type="project" value="UniProtKB-UniRule"/>
</dbReference>
<evidence type="ECO:0000313" key="15">
    <source>
        <dbReference type="Proteomes" id="UP000537130"/>
    </source>
</evidence>
<sequence>MRALWLLWPLECFYRVVTRYRRKRLQQSAEPLPLPVIVVGNVAVGGTGKTPLVIALVRWLQSQGYKPGVISRGYGGQAPTYPYVVKANASAELVGDEPLLIARSTGCPVVVGPDRVADVRALQAQFDCDIVVSDDGLQHYRLHRDIEIAVIDGVRGFGNGHCLPVGPLREPENRLDEVDLIVVNGDSTLSLTRSHCEMRLEPGKLKNLKTGKTLAAGDLIVEQIDQQGGGRVHAVAGIGNPKRFFTTLVELGLTPIPHVFPDHYAYTERDLRFEGELPLVMTEKDAVKCAPFASDAMWSLPVQAALPASFYTSLERKLKKLSEDKG</sequence>
<comment type="catalytic activity">
    <reaction evidence="13">
        <text>a lipid A disaccharide + ATP = a lipid IVA + ADP + H(+)</text>
        <dbReference type="Rhea" id="RHEA:67840"/>
        <dbReference type="ChEBI" id="CHEBI:15378"/>
        <dbReference type="ChEBI" id="CHEBI:30616"/>
        <dbReference type="ChEBI" id="CHEBI:176343"/>
        <dbReference type="ChEBI" id="CHEBI:176425"/>
        <dbReference type="ChEBI" id="CHEBI:456216"/>
        <dbReference type="EC" id="2.7.1.130"/>
    </reaction>
</comment>
<proteinExistence type="inferred from homology"/>
<comment type="caution">
    <text evidence="14">The sequence shown here is derived from an EMBL/GenBank/DDBJ whole genome shotgun (WGS) entry which is preliminary data.</text>
</comment>
<gene>
    <name evidence="13" type="primary">lpxK</name>
    <name evidence="14" type="ORF">FHR99_000541</name>
</gene>
<comment type="similarity">
    <text evidence="13">Belongs to the LpxK family.</text>
</comment>
<keyword evidence="8 13" id="KW-0547">Nucleotide-binding</keyword>
<keyword evidence="7 13" id="KW-0808">Transferase</keyword>
<dbReference type="PANTHER" id="PTHR42724:SF1">
    <property type="entry name" value="TETRAACYLDISACCHARIDE 4'-KINASE, MITOCHONDRIAL-RELATED"/>
    <property type="match status" value="1"/>
</dbReference>
<organism evidence="14 15">
    <name type="scientific">Litorivivens lipolytica</name>
    <dbReference type="NCBI Taxonomy" id="1524264"/>
    <lineage>
        <taxon>Bacteria</taxon>
        <taxon>Pseudomonadati</taxon>
        <taxon>Pseudomonadota</taxon>
        <taxon>Gammaproteobacteria</taxon>
        <taxon>Litorivivens</taxon>
    </lineage>
</organism>
<dbReference type="GO" id="GO:0009244">
    <property type="term" value="P:lipopolysaccharide core region biosynthetic process"/>
    <property type="evidence" value="ECO:0007669"/>
    <property type="project" value="TreeGrafter"/>
</dbReference>
<evidence type="ECO:0000256" key="2">
    <source>
        <dbReference type="ARBA" id="ARBA00004870"/>
    </source>
</evidence>
<dbReference type="InterPro" id="IPR003758">
    <property type="entry name" value="LpxK"/>
</dbReference>
<evidence type="ECO:0000256" key="10">
    <source>
        <dbReference type="ARBA" id="ARBA00022840"/>
    </source>
</evidence>
<keyword evidence="11 13" id="KW-0443">Lipid metabolism</keyword>
<keyword evidence="6 13" id="KW-0441">Lipid A biosynthesis</keyword>
<evidence type="ECO:0000256" key="6">
    <source>
        <dbReference type="ARBA" id="ARBA00022556"/>
    </source>
</evidence>
<dbReference type="PANTHER" id="PTHR42724">
    <property type="entry name" value="TETRAACYLDISACCHARIDE 4'-KINASE"/>
    <property type="match status" value="1"/>
</dbReference>
<evidence type="ECO:0000256" key="7">
    <source>
        <dbReference type="ARBA" id="ARBA00022679"/>
    </source>
</evidence>
<dbReference type="HAMAP" id="MF_00409">
    <property type="entry name" value="LpxK"/>
    <property type="match status" value="1"/>
</dbReference>
<evidence type="ECO:0000256" key="4">
    <source>
        <dbReference type="ARBA" id="ARBA00016436"/>
    </source>
</evidence>
<evidence type="ECO:0000256" key="13">
    <source>
        <dbReference type="HAMAP-Rule" id="MF_00409"/>
    </source>
</evidence>
<evidence type="ECO:0000256" key="3">
    <source>
        <dbReference type="ARBA" id="ARBA00012071"/>
    </source>
</evidence>
<evidence type="ECO:0000256" key="5">
    <source>
        <dbReference type="ARBA" id="ARBA00022516"/>
    </source>
</evidence>
<dbReference type="GO" id="GO:0005886">
    <property type="term" value="C:plasma membrane"/>
    <property type="evidence" value="ECO:0007669"/>
    <property type="project" value="TreeGrafter"/>
</dbReference>
<dbReference type="Pfam" id="PF02606">
    <property type="entry name" value="LpxK"/>
    <property type="match status" value="1"/>
</dbReference>
<dbReference type="AlphaFoldDB" id="A0A7W4W2V3"/>
<name>A0A7W4W2V3_9GAMM</name>
<dbReference type="InterPro" id="IPR027417">
    <property type="entry name" value="P-loop_NTPase"/>
</dbReference>
<evidence type="ECO:0000313" key="14">
    <source>
        <dbReference type="EMBL" id="MBB3046305.1"/>
    </source>
</evidence>
<evidence type="ECO:0000256" key="9">
    <source>
        <dbReference type="ARBA" id="ARBA00022777"/>
    </source>
</evidence>
<comment type="pathway">
    <text evidence="2 13">Glycolipid biosynthesis; lipid IV(A) biosynthesis; lipid IV(A) from (3R)-3-hydroxytetradecanoyl-[acyl-carrier-protein] and UDP-N-acetyl-alpha-D-glucosamine: step 6/6.</text>
</comment>
<dbReference type="SUPFAM" id="SSF52540">
    <property type="entry name" value="P-loop containing nucleoside triphosphate hydrolases"/>
    <property type="match status" value="1"/>
</dbReference>
<evidence type="ECO:0000256" key="11">
    <source>
        <dbReference type="ARBA" id="ARBA00023098"/>
    </source>
</evidence>
<accession>A0A7W4W2V3</accession>
<evidence type="ECO:0000256" key="12">
    <source>
        <dbReference type="ARBA" id="ARBA00029757"/>
    </source>
</evidence>
<keyword evidence="15" id="KW-1185">Reference proteome</keyword>
<dbReference type="GO" id="GO:0005524">
    <property type="term" value="F:ATP binding"/>
    <property type="evidence" value="ECO:0007669"/>
    <property type="project" value="UniProtKB-UniRule"/>
</dbReference>
<reference evidence="14 15" key="1">
    <citation type="submission" date="2020-08" db="EMBL/GenBank/DDBJ databases">
        <title>Genomic Encyclopedia of Type Strains, Phase III (KMG-III): the genomes of soil and plant-associated and newly described type strains.</title>
        <authorList>
            <person name="Whitman W."/>
        </authorList>
    </citation>
    <scope>NUCLEOTIDE SEQUENCE [LARGE SCALE GENOMIC DNA]</scope>
    <source>
        <strain evidence="14 15">CECT 8654</strain>
    </source>
</reference>
<feature type="binding site" evidence="13">
    <location>
        <begin position="43"/>
        <end position="50"/>
    </location>
    <ligand>
        <name>ATP</name>
        <dbReference type="ChEBI" id="CHEBI:30616"/>
    </ligand>
</feature>
<keyword evidence="10 13" id="KW-0067">ATP-binding</keyword>
<dbReference type="Proteomes" id="UP000537130">
    <property type="component" value="Unassembled WGS sequence"/>
</dbReference>
<protein>
    <recommendedName>
        <fullName evidence="4 13">Tetraacyldisaccharide 4'-kinase</fullName>
        <ecNumber evidence="3 13">2.7.1.130</ecNumber>
    </recommendedName>
    <alternativeName>
        <fullName evidence="12 13">Lipid A 4'-kinase</fullName>
    </alternativeName>
</protein>
<keyword evidence="9 13" id="KW-0418">Kinase</keyword>